<dbReference type="EC" id="2.7.1.180" evidence="1 2"/>
<reference evidence="3 4" key="1">
    <citation type="submission" date="2021-06" db="EMBL/GenBank/DDBJ databases">
        <authorList>
            <person name="Sun Q."/>
            <person name="Li D."/>
        </authorList>
    </citation>
    <scope>NUCLEOTIDE SEQUENCE [LARGE SCALE GENOMIC DNA]</scope>
    <source>
        <strain evidence="3 4">MSJ-4</strain>
    </source>
</reference>
<keyword evidence="2" id="KW-0449">Lipoprotein</keyword>
<evidence type="ECO:0000256" key="1">
    <source>
        <dbReference type="PIRNR" id="PIRNR006268"/>
    </source>
</evidence>
<dbReference type="InterPro" id="IPR024932">
    <property type="entry name" value="ApbE"/>
</dbReference>
<dbReference type="PROSITE" id="PS51257">
    <property type="entry name" value="PROKAR_LIPOPROTEIN"/>
    <property type="match status" value="1"/>
</dbReference>
<keyword evidence="1 2" id="KW-0285">Flavoprotein</keyword>
<comment type="similarity">
    <text evidence="1 2">Belongs to the ApbE family.</text>
</comment>
<dbReference type="PIRSF" id="PIRSF006268">
    <property type="entry name" value="ApbE"/>
    <property type="match status" value="1"/>
</dbReference>
<organism evidence="3 4">
    <name type="scientific">Clostridium simiarum</name>
    <dbReference type="NCBI Taxonomy" id="2841506"/>
    <lineage>
        <taxon>Bacteria</taxon>
        <taxon>Bacillati</taxon>
        <taxon>Bacillota</taxon>
        <taxon>Clostridia</taxon>
        <taxon>Eubacteriales</taxon>
        <taxon>Clostridiaceae</taxon>
        <taxon>Clostridium</taxon>
    </lineage>
</organism>
<keyword evidence="2" id="KW-0472">Membrane</keyword>
<comment type="caution">
    <text evidence="3">The sequence shown here is derived from an EMBL/GenBank/DDBJ whole genome shotgun (WGS) entry which is preliminary data.</text>
</comment>
<evidence type="ECO:0000313" key="4">
    <source>
        <dbReference type="Proteomes" id="UP000736583"/>
    </source>
</evidence>
<proteinExistence type="inferred from homology"/>
<dbReference type="Proteomes" id="UP000736583">
    <property type="component" value="Unassembled WGS sequence"/>
</dbReference>
<keyword evidence="4" id="KW-1185">Reference proteome</keyword>
<keyword evidence="1 2" id="KW-0460">Magnesium</keyword>
<evidence type="ECO:0000313" key="3">
    <source>
        <dbReference type="EMBL" id="MBU5590264.1"/>
    </source>
</evidence>
<gene>
    <name evidence="3" type="ORF">KQI89_00640</name>
</gene>
<dbReference type="EMBL" id="JAHLQL010000001">
    <property type="protein sequence ID" value="MBU5590264.1"/>
    <property type="molecule type" value="Genomic_DNA"/>
</dbReference>
<comment type="catalytic activity">
    <reaction evidence="1 2">
        <text>L-threonyl-[protein] + FAD = FMN-L-threonyl-[protein] + AMP + H(+)</text>
        <dbReference type="Rhea" id="RHEA:36847"/>
        <dbReference type="Rhea" id="RHEA-COMP:11060"/>
        <dbReference type="Rhea" id="RHEA-COMP:11061"/>
        <dbReference type="ChEBI" id="CHEBI:15378"/>
        <dbReference type="ChEBI" id="CHEBI:30013"/>
        <dbReference type="ChEBI" id="CHEBI:57692"/>
        <dbReference type="ChEBI" id="CHEBI:74257"/>
        <dbReference type="ChEBI" id="CHEBI:456215"/>
        <dbReference type="EC" id="2.7.1.180"/>
    </reaction>
</comment>
<dbReference type="PANTHER" id="PTHR30040">
    <property type="entry name" value="THIAMINE BIOSYNTHESIS LIPOPROTEIN APBE"/>
    <property type="match status" value="1"/>
</dbReference>
<dbReference type="RefSeq" id="WP_216455503.1">
    <property type="nucleotide sequence ID" value="NZ_JAHLQL010000001.1"/>
</dbReference>
<evidence type="ECO:0000256" key="2">
    <source>
        <dbReference type="RuleBase" id="RU363002"/>
    </source>
</evidence>
<keyword evidence="1 2" id="KW-0808">Transferase</keyword>
<accession>A0ABS6EVL5</accession>
<dbReference type="Pfam" id="PF02424">
    <property type="entry name" value="ApbE"/>
    <property type="match status" value="1"/>
</dbReference>
<feature type="signal peptide" evidence="2">
    <location>
        <begin position="1"/>
        <end position="27"/>
    </location>
</feature>
<protein>
    <recommendedName>
        <fullName evidence="1 2">FAD:protein FMN transferase</fullName>
        <ecNumber evidence="1 2">2.7.1.180</ecNumber>
    </recommendedName>
    <alternativeName>
        <fullName evidence="1">Flavin transferase</fullName>
    </alternativeName>
</protein>
<keyword evidence="1 2" id="KW-0274">FAD</keyword>
<dbReference type="PANTHER" id="PTHR30040:SF2">
    <property type="entry name" value="FAD:PROTEIN FMN TRANSFERASE"/>
    <property type="match status" value="1"/>
</dbReference>
<keyword evidence="2" id="KW-1003">Cell membrane</keyword>
<sequence>MNKKALSNLFLLLLPIFLLGGCSNSKANTSSSDPISKSEVLMGTFCTVKIYDSKDTKILDKAFDRIKEIENEVSINKENTELDKVNANAGKERVNVKNDTYTIIKKGKEYSKLSSGTFDITIGPIVKLWGIGTDSARLPSEDEIKERLPLINYEDLEIDEKNHSIYLNKKGMVIDLGAIAKGYTADEIAKVLRENNVQSAIIDLGGNIYALGNNSKGNPWKIGVQSPFLERGETIGYVEEKDKSVVTSGIYERYFEQDGKRYHHILNPKDGYPYDNEIAGVTIVSDTSMDGDALSTTLFSLGVEKGLDFINKIPNVDAVFVTKDKDLYITPGLKDIFKLTNKDFKMRN</sequence>
<comment type="subcellular location">
    <subcellularLocation>
        <location evidence="2">Cell inner membrane</location>
        <topology evidence="2">Lipid-anchor</topology>
        <orientation evidence="2">Periplasmic side</orientation>
    </subcellularLocation>
</comment>
<comment type="cofactor">
    <cofactor evidence="2">
        <name>Mg(2+)</name>
        <dbReference type="ChEBI" id="CHEBI:18420"/>
    </cofactor>
</comment>
<keyword evidence="1 2" id="KW-0479">Metal-binding</keyword>
<dbReference type="GO" id="GO:0016740">
    <property type="term" value="F:transferase activity"/>
    <property type="evidence" value="ECO:0007669"/>
    <property type="project" value="UniProtKB-KW"/>
</dbReference>
<name>A0ABS6EVL5_9CLOT</name>
<feature type="chain" id="PRO_5044950328" description="FAD:protein FMN transferase" evidence="2">
    <location>
        <begin position="28"/>
        <end position="348"/>
    </location>
</feature>
<keyword evidence="2" id="KW-0997">Cell inner membrane</keyword>
<keyword evidence="2" id="KW-0732">Signal</keyword>
<comment type="function">
    <text evidence="2">Flavin transferase that catalyzes the transfer of the FMN moiety of FAD and its covalent binding to the hydroxyl group of a threonine residue in a target flavoprotein.</text>
</comment>